<reference evidence="3" key="1">
    <citation type="journal article" date="2019" name="Int. J. Syst. Evol. Microbiol.">
        <title>The Global Catalogue of Microorganisms (GCM) 10K type strain sequencing project: providing services to taxonomists for standard genome sequencing and annotation.</title>
        <authorList>
            <consortium name="The Broad Institute Genomics Platform"/>
            <consortium name="The Broad Institute Genome Sequencing Center for Infectious Disease"/>
            <person name="Wu L."/>
            <person name="Ma J."/>
        </authorList>
    </citation>
    <scope>NUCLEOTIDE SEQUENCE [LARGE SCALE GENOMIC DNA]</scope>
    <source>
        <strain evidence="3">JCM 17808</strain>
    </source>
</reference>
<dbReference type="EMBL" id="BAABGL010000036">
    <property type="protein sequence ID" value="GAA4396028.1"/>
    <property type="molecule type" value="Genomic_DNA"/>
</dbReference>
<keyword evidence="1" id="KW-0472">Membrane</keyword>
<evidence type="ECO:0000256" key="1">
    <source>
        <dbReference type="SAM" id="Phobius"/>
    </source>
</evidence>
<evidence type="ECO:0000313" key="3">
    <source>
        <dbReference type="Proteomes" id="UP001500642"/>
    </source>
</evidence>
<protein>
    <submittedName>
        <fullName evidence="2">Uncharacterized protein</fullName>
    </submittedName>
</protein>
<organism evidence="2 3">
    <name type="scientific">Brevibacterium pityocampae</name>
    <dbReference type="NCBI Taxonomy" id="506594"/>
    <lineage>
        <taxon>Bacteria</taxon>
        <taxon>Bacillati</taxon>
        <taxon>Actinomycetota</taxon>
        <taxon>Actinomycetes</taxon>
        <taxon>Micrococcales</taxon>
        <taxon>Brevibacteriaceae</taxon>
        <taxon>Brevibacterium</taxon>
    </lineage>
</organism>
<comment type="caution">
    <text evidence="2">The sequence shown here is derived from an EMBL/GenBank/DDBJ whole genome shotgun (WGS) entry which is preliminary data.</text>
</comment>
<accession>A0ABP8JUQ0</accession>
<feature type="transmembrane region" description="Helical" evidence="1">
    <location>
        <begin position="34"/>
        <end position="58"/>
    </location>
</feature>
<feature type="transmembrane region" description="Helical" evidence="1">
    <location>
        <begin position="70"/>
        <end position="90"/>
    </location>
</feature>
<sequence>MAHPPHPHPQRLLRPLDATPDGARFAVPARIFPWTGFGFGLLAVGAVPALVFLAWALMLAGAGSRAEAESTAWAATGLSGILLLWLGVHLGRLGALRHRLGTLDQGIAVPPPQVVAECIRRDRELHARDDRLPPIRFLSRIQMIGTVIGSWILDIWAALTPPFSGGGTGVSREDIDAGPRRAFTTTMQLASFWSVIGIGLMIIAAAAESGLAAVPGAQWCALAGWILLFAALWVKAGLMRGLDRGLANRLGRISRLGARPEDAERWMHGPGGGQQVHYRRV</sequence>
<keyword evidence="3" id="KW-1185">Reference proteome</keyword>
<dbReference type="Proteomes" id="UP001500642">
    <property type="component" value="Unassembled WGS sequence"/>
</dbReference>
<feature type="transmembrane region" description="Helical" evidence="1">
    <location>
        <begin position="189"/>
        <end position="207"/>
    </location>
</feature>
<name>A0ABP8JUQ0_9MICO</name>
<keyword evidence="1" id="KW-1133">Transmembrane helix</keyword>
<evidence type="ECO:0000313" key="2">
    <source>
        <dbReference type="EMBL" id="GAA4396028.1"/>
    </source>
</evidence>
<proteinExistence type="predicted"/>
<dbReference type="RefSeq" id="WP_345032791.1">
    <property type="nucleotide sequence ID" value="NZ_BAABGL010000036.1"/>
</dbReference>
<feature type="transmembrane region" description="Helical" evidence="1">
    <location>
        <begin position="213"/>
        <end position="234"/>
    </location>
</feature>
<keyword evidence="1" id="KW-0812">Transmembrane</keyword>
<gene>
    <name evidence="2" type="ORF">GCM10023167_26940</name>
</gene>